<accession>A0A6J5KE44</accession>
<dbReference type="EMBL" id="CADILN010000010">
    <property type="protein sequence ID" value="CAB4051847.1"/>
    <property type="molecule type" value="Genomic_DNA"/>
</dbReference>
<gene>
    <name evidence="1" type="ORF">LMG9964_05527</name>
</gene>
<name>A0A6J5KE44_9BURK</name>
<protein>
    <recommendedName>
        <fullName evidence="3">DUF3717 domain-containing protein</fullName>
    </recommendedName>
</protein>
<proteinExistence type="predicted"/>
<dbReference type="Proteomes" id="UP000494102">
    <property type="component" value="Unassembled WGS sequence"/>
</dbReference>
<dbReference type="AlphaFoldDB" id="A0A6J5KE44"/>
<dbReference type="Pfam" id="PF12512">
    <property type="entry name" value="DUF3717"/>
    <property type="match status" value="1"/>
</dbReference>
<evidence type="ECO:0000313" key="1">
    <source>
        <dbReference type="EMBL" id="CAB4051847.1"/>
    </source>
</evidence>
<sequence length="78" mass="8449">MNIGMSDIEAAIGHWRRAAASEEAFAASREGRALARLYGAAIAQGSARIEEGELDEAERSALRLLRFSRTARVTESEA</sequence>
<reference evidence="1 2" key="1">
    <citation type="submission" date="2020-04" db="EMBL/GenBank/DDBJ databases">
        <authorList>
            <person name="De Canck E."/>
        </authorList>
    </citation>
    <scope>NUCLEOTIDE SEQUENCE [LARGE SCALE GENOMIC DNA]</scope>
    <source>
        <strain evidence="1 2">LMG 9964</strain>
    </source>
</reference>
<dbReference type="InterPro" id="IPR022191">
    <property type="entry name" value="DUF3717"/>
</dbReference>
<organism evidence="1 2">
    <name type="scientific">Paraburkholderia phenoliruptrix</name>
    <dbReference type="NCBI Taxonomy" id="252970"/>
    <lineage>
        <taxon>Bacteria</taxon>
        <taxon>Pseudomonadati</taxon>
        <taxon>Pseudomonadota</taxon>
        <taxon>Betaproteobacteria</taxon>
        <taxon>Burkholderiales</taxon>
        <taxon>Burkholderiaceae</taxon>
        <taxon>Paraburkholderia</taxon>
    </lineage>
</organism>
<evidence type="ECO:0008006" key="3">
    <source>
        <dbReference type="Google" id="ProtNLM"/>
    </source>
</evidence>
<evidence type="ECO:0000313" key="2">
    <source>
        <dbReference type="Proteomes" id="UP000494102"/>
    </source>
</evidence>